<dbReference type="Proteomes" id="UP000620124">
    <property type="component" value="Unassembled WGS sequence"/>
</dbReference>
<protein>
    <submittedName>
        <fullName evidence="2">Uncharacterized protein</fullName>
    </submittedName>
</protein>
<feature type="compositionally biased region" description="Basic residues" evidence="1">
    <location>
        <begin position="1"/>
        <end position="11"/>
    </location>
</feature>
<evidence type="ECO:0000313" key="2">
    <source>
        <dbReference type="EMBL" id="KAF7334907.1"/>
    </source>
</evidence>
<feature type="compositionally biased region" description="Low complexity" evidence="1">
    <location>
        <begin position="40"/>
        <end position="57"/>
    </location>
</feature>
<sequence>MAGKRIRLPSRRAREAAPDASSDSDEGTSRARRKRRAITPGHSVASQSSSPGPAGSHTTLTIPATLTKREKFDIRYKTSTRSNAEVLAAQKATWTSDVYSHFRDPEIVQEGGEVKYKFTCKK</sequence>
<evidence type="ECO:0000256" key="1">
    <source>
        <dbReference type="SAM" id="MobiDB-lite"/>
    </source>
</evidence>
<comment type="caution">
    <text evidence="2">The sequence shown here is derived from an EMBL/GenBank/DDBJ whole genome shotgun (WGS) entry which is preliminary data.</text>
</comment>
<reference evidence="2" key="1">
    <citation type="submission" date="2020-05" db="EMBL/GenBank/DDBJ databases">
        <title>Mycena genomes resolve the evolution of fungal bioluminescence.</title>
        <authorList>
            <person name="Tsai I.J."/>
        </authorList>
    </citation>
    <scope>NUCLEOTIDE SEQUENCE</scope>
    <source>
        <strain evidence="2">CCC161011</strain>
    </source>
</reference>
<keyword evidence="3" id="KW-1185">Reference proteome</keyword>
<gene>
    <name evidence="2" type="ORF">MVEN_02240400</name>
</gene>
<organism evidence="2 3">
    <name type="scientific">Mycena venus</name>
    <dbReference type="NCBI Taxonomy" id="2733690"/>
    <lineage>
        <taxon>Eukaryota</taxon>
        <taxon>Fungi</taxon>
        <taxon>Dikarya</taxon>
        <taxon>Basidiomycota</taxon>
        <taxon>Agaricomycotina</taxon>
        <taxon>Agaricomycetes</taxon>
        <taxon>Agaricomycetidae</taxon>
        <taxon>Agaricales</taxon>
        <taxon>Marasmiineae</taxon>
        <taxon>Mycenaceae</taxon>
        <taxon>Mycena</taxon>
    </lineage>
</organism>
<accession>A0A8H6X5K9</accession>
<feature type="region of interest" description="Disordered" evidence="1">
    <location>
        <begin position="1"/>
        <end position="64"/>
    </location>
</feature>
<name>A0A8H6X5K9_9AGAR</name>
<dbReference type="OrthoDB" id="3266328at2759"/>
<proteinExistence type="predicted"/>
<dbReference type="AlphaFoldDB" id="A0A8H6X5K9"/>
<dbReference type="EMBL" id="JACAZI010000025">
    <property type="protein sequence ID" value="KAF7334907.1"/>
    <property type="molecule type" value="Genomic_DNA"/>
</dbReference>
<evidence type="ECO:0000313" key="3">
    <source>
        <dbReference type="Proteomes" id="UP000620124"/>
    </source>
</evidence>